<keyword evidence="2" id="KW-1185">Reference proteome</keyword>
<proteinExistence type="predicted"/>
<evidence type="ECO:0000313" key="1">
    <source>
        <dbReference type="EMBL" id="THV33541.1"/>
    </source>
</evidence>
<name>A0A4S8PT93_9ACTN</name>
<organism evidence="1 2">
    <name type="scientific">Glycomyces buryatensis</name>
    <dbReference type="NCBI Taxonomy" id="2570927"/>
    <lineage>
        <taxon>Bacteria</taxon>
        <taxon>Bacillati</taxon>
        <taxon>Actinomycetota</taxon>
        <taxon>Actinomycetes</taxon>
        <taxon>Glycomycetales</taxon>
        <taxon>Glycomycetaceae</taxon>
        <taxon>Glycomyces</taxon>
    </lineage>
</organism>
<protein>
    <submittedName>
        <fullName evidence="1">Extracellular solute-binding protein</fullName>
    </submittedName>
</protein>
<dbReference type="PANTHER" id="PTHR43649:SF12">
    <property type="entry name" value="DIACETYLCHITOBIOSE BINDING PROTEIN DASA"/>
    <property type="match status" value="1"/>
</dbReference>
<dbReference type="SUPFAM" id="SSF53850">
    <property type="entry name" value="Periplasmic binding protein-like II"/>
    <property type="match status" value="1"/>
</dbReference>
<comment type="caution">
    <text evidence="1">The sequence shown here is derived from an EMBL/GenBank/DDBJ whole genome shotgun (WGS) entry which is preliminary data.</text>
</comment>
<dbReference type="OrthoDB" id="9780991at2"/>
<dbReference type="Proteomes" id="UP000308760">
    <property type="component" value="Unassembled WGS sequence"/>
</dbReference>
<dbReference type="PANTHER" id="PTHR43649">
    <property type="entry name" value="ARABINOSE-BINDING PROTEIN-RELATED"/>
    <property type="match status" value="1"/>
</dbReference>
<dbReference type="Gene3D" id="3.40.190.10">
    <property type="entry name" value="Periplasmic binding protein-like II"/>
    <property type="match status" value="1"/>
</dbReference>
<dbReference type="AlphaFoldDB" id="A0A4S8PT93"/>
<reference evidence="2" key="1">
    <citation type="submission" date="2019-04" db="EMBL/GenBank/DDBJ databases">
        <title>Nocardioides xinjiangensis sp. nov.</title>
        <authorList>
            <person name="Liu S."/>
        </authorList>
    </citation>
    <scope>NUCLEOTIDE SEQUENCE [LARGE SCALE GENOMIC DNA]</scope>
    <source>
        <strain evidence="2">18</strain>
    </source>
</reference>
<sequence>MVASGNNPYEKALAGLAMNRRRMLALGGLTAGAGALSACGGDTGRGDGDGDGITLYQWYHEYGEAGTQEAVKKYAEAYEDATVVINWVPGEYETVLSSGLLADKPGDYPDVFEGHLNRSMVDSGQVVPLDDILEDVKDDYTTDDLARNTIDGKVYGIRMIDDPQFLYYRPSLFDAAGVGVPETFDDLIAAAAELTTGDVKGIFLGNDDSATKMFQSIVFGAGQTLLTDDNQIGFDADTVLAGALKVKELHDSSSLLVGAPTEAWDPSSFIQELCAIQWCGLWALPAIQEAHGDDVAIMPVPGFNGGNPTVFNGGWDTFVNANSEHVDEAKAFAKWLWIDNEEYILDWNLSYGFHIPPRLSMRANAEALADGPAAEAVRISEEYGWAENPNWTPTMETAVDDMMTRIVLEGADPESEFEAAQGTIQTELDSIFG</sequence>
<accession>A0A4S8PT93</accession>
<dbReference type="RefSeq" id="WP_136537422.1">
    <property type="nucleotide sequence ID" value="NZ_STGY01000083.1"/>
</dbReference>
<gene>
    <name evidence="1" type="ORF">FAB82_25730</name>
</gene>
<dbReference type="Pfam" id="PF01547">
    <property type="entry name" value="SBP_bac_1"/>
    <property type="match status" value="1"/>
</dbReference>
<reference evidence="1 2" key="2">
    <citation type="submission" date="2019-05" db="EMBL/GenBank/DDBJ databases">
        <title>Glycomyces buryatensis sp. nov.</title>
        <authorList>
            <person name="Nikitina E."/>
        </authorList>
    </citation>
    <scope>NUCLEOTIDE SEQUENCE [LARGE SCALE GENOMIC DNA]</scope>
    <source>
        <strain evidence="1 2">18</strain>
    </source>
</reference>
<dbReference type="InterPro" id="IPR050490">
    <property type="entry name" value="Bact_solute-bd_prot1"/>
</dbReference>
<dbReference type="InterPro" id="IPR006059">
    <property type="entry name" value="SBP"/>
</dbReference>
<dbReference type="EMBL" id="STGY01000083">
    <property type="protein sequence ID" value="THV33541.1"/>
    <property type="molecule type" value="Genomic_DNA"/>
</dbReference>
<evidence type="ECO:0000313" key="2">
    <source>
        <dbReference type="Proteomes" id="UP000308760"/>
    </source>
</evidence>